<evidence type="ECO:0000313" key="1">
    <source>
        <dbReference type="EMBL" id="RAK66361.1"/>
    </source>
</evidence>
<dbReference type="AlphaFoldDB" id="A0A328BIX8"/>
<protein>
    <submittedName>
        <fullName evidence="1">Uncharacterized protein</fullName>
    </submittedName>
</protein>
<dbReference type="RefSeq" id="WP_111275670.1">
    <property type="nucleotide sequence ID" value="NZ_QFYS01000003.1"/>
</dbReference>
<dbReference type="Proteomes" id="UP000249524">
    <property type="component" value="Unassembled WGS sequence"/>
</dbReference>
<evidence type="ECO:0000313" key="2">
    <source>
        <dbReference type="Proteomes" id="UP000249524"/>
    </source>
</evidence>
<gene>
    <name evidence="1" type="ORF">DJ019_08930</name>
</gene>
<organism evidence="1 2">
    <name type="scientific">Phenylobacterium kunshanense</name>
    <dbReference type="NCBI Taxonomy" id="1445034"/>
    <lineage>
        <taxon>Bacteria</taxon>
        <taxon>Pseudomonadati</taxon>
        <taxon>Pseudomonadota</taxon>
        <taxon>Alphaproteobacteria</taxon>
        <taxon>Caulobacterales</taxon>
        <taxon>Caulobacteraceae</taxon>
        <taxon>Phenylobacterium</taxon>
    </lineage>
</organism>
<sequence length="140" mass="15748">MTDRGKPFIPYAFPGLPIEDAYRLAASRVQYDRLIKGQEAFLDDAARRWRSVGRLRAFLGALEDRCAGAALTAEMRSWLAWAHAHCDELDPLSAAALEDLQVYGAALRSPPDLPPRHPEEADWLDAGCLDEWLDDEEPER</sequence>
<proteinExistence type="predicted"/>
<accession>A0A328BIX8</accession>
<name>A0A328BIX8_9CAUL</name>
<reference evidence="1 2" key="1">
    <citation type="submission" date="2018-05" db="EMBL/GenBank/DDBJ databases">
        <authorList>
            <person name="Lanie J.A."/>
            <person name="Ng W.-L."/>
            <person name="Kazmierczak K.M."/>
            <person name="Andrzejewski T.M."/>
            <person name="Davidsen T.M."/>
            <person name="Wayne K.J."/>
            <person name="Tettelin H."/>
            <person name="Glass J.I."/>
            <person name="Rusch D."/>
            <person name="Podicherti R."/>
            <person name="Tsui H.-C.T."/>
            <person name="Winkler M.E."/>
        </authorList>
    </citation>
    <scope>NUCLEOTIDE SEQUENCE [LARGE SCALE GENOMIC DNA]</scope>
    <source>
        <strain evidence="1 2">BUT-10</strain>
    </source>
</reference>
<keyword evidence="2" id="KW-1185">Reference proteome</keyword>
<dbReference type="EMBL" id="QFYS01000003">
    <property type="protein sequence ID" value="RAK66361.1"/>
    <property type="molecule type" value="Genomic_DNA"/>
</dbReference>
<comment type="caution">
    <text evidence="1">The sequence shown here is derived from an EMBL/GenBank/DDBJ whole genome shotgun (WGS) entry which is preliminary data.</text>
</comment>
<dbReference type="OrthoDB" id="9777694at2"/>